<name>A0A0E0DGN6_9ORYZ</name>
<keyword evidence="2" id="KW-1185">Reference proteome</keyword>
<proteinExistence type="predicted"/>
<dbReference type="Gramene" id="OMERI04G16950.1">
    <property type="protein sequence ID" value="OMERI04G16950.1"/>
    <property type="gene ID" value="OMERI04G16950"/>
</dbReference>
<accession>A0A0E0DGN6</accession>
<reference evidence="1" key="2">
    <citation type="submission" date="2018-05" db="EMBL/GenBank/DDBJ databases">
        <title>OmerRS3 (Oryza meridionalis Reference Sequence Version 3).</title>
        <authorList>
            <person name="Zhang J."/>
            <person name="Kudrna D."/>
            <person name="Lee S."/>
            <person name="Talag J."/>
            <person name="Welchert J."/>
            <person name="Wing R.A."/>
        </authorList>
    </citation>
    <scope>NUCLEOTIDE SEQUENCE [LARGE SCALE GENOMIC DNA]</scope>
    <source>
        <strain evidence="1">cv. OR44</strain>
    </source>
</reference>
<dbReference type="Proteomes" id="UP000008021">
    <property type="component" value="Chromosome 4"/>
</dbReference>
<protein>
    <submittedName>
        <fullName evidence="1">Uncharacterized protein</fullName>
    </submittedName>
</protein>
<dbReference type="AlphaFoldDB" id="A0A0E0DGN6"/>
<organism evidence="1">
    <name type="scientific">Oryza meridionalis</name>
    <dbReference type="NCBI Taxonomy" id="40149"/>
    <lineage>
        <taxon>Eukaryota</taxon>
        <taxon>Viridiplantae</taxon>
        <taxon>Streptophyta</taxon>
        <taxon>Embryophyta</taxon>
        <taxon>Tracheophyta</taxon>
        <taxon>Spermatophyta</taxon>
        <taxon>Magnoliopsida</taxon>
        <taxon>Liliopsida</taxon>
        <taxon>Poales</taxon>
        <taxon>Poaceae</taxon>
        <taxon>BOP clade</taxon>
        <taxon>Oryzoideae</taxon>
        <taxon>Oryzeae</taxon>
        <taxon>Oryzinae</taxon>
        <taxon>Oryza</taxon>
    </lineage>
</organism>
<evidence type="ECO:0000313" key="2">
    <source>
        <dbReference type="Proteomes" id="UP000008021"/>
    </source>
</evidence>
<reference evidence="1" key="1">
    <citation type="submission" date="2015-04" db="UniProtKB">
        <authorList>
            <consortium name="EnsemblPlants"/>
        </authorList>
    </citation>
    <scope>IDENTIFICATION</scope>
</reference>
<sequence length="382" mass="39857">MAAGHLSRSRRSPDLLRSSRTAALLEMVVPAWAGSSTTTRPLQCGGSTAAGCHSAAAAARSPPPAAAGVGLLATNHHSVTEMPLPSPPLAAGVGLHPTYYLSTGQELPSPPPAAAGVGLHATAPHSSMAVPPTPPLPPAAGVGPRATDPHSSVAVLLPLPPPAAPSVGLHPTDHLSSMESQLPAASGVGLLAMGHHLRRSPVLPLLLRSPRTTPLPAMALPWSSFTPSLPPHGPSAVAKPPVPAAVAHILEANGGRRGFERSHPSVRKSSSSITFCISGCGDMQNLIIPNQPSGWHNTGTRYHSRHYCKDTKIPHIPYDKVLPPPPPPPADLISAPDFDLDSAQKQKMFAQEDFFGRSHLKTFQAQDVCTFIISVYLETFTI</sequence>
<evidence type="ECO:0000313" key="1">
    <source>
        <dbReference type="EnsemblPlants" id="OMERI04G16950.1"/>
    </source>
</evidence>
<dbReference type="EnsemblPlants" id="OMERI04G16950.1">
    <property type="protein sequence ID" value="OMERI04G16950.1"/>
    <property type="gene ID" value="OMERI04G16950"/>
</dbReference>
<dbReference type="HOGENOM" id="CLU_724397_0_0_1"/>